<comment type="caution">
    <text evidence="2">The sequence shown here is derived from an EMBL/GenBank/DDBJ whole genome shotgun (WGS) entry which is preliminary data.</text>
</comment>
<evidence type="ECO:0000259" key="1">
    <source>
        <dbReference type="PROSITE" id="PS51674"/>
    </source>
</evidence>
<reference evidence="2 3" key="1">
    <citation type="submission" date="2021-01" db="EMBL/GenBank/DDBJ databases">
        <title>Sequencing the genomes of 1000 actinobacteria strains.</title>
        <authorList>
            <person name="Klenk H.-P."/>
        </authorList>
    </citation>
    <scope>NUCLEOTIDE SEQUENCE [LARGE SCALE GENOMIC DNA]</scope>
    <source>
        <strain evidence="2 3">DSM 18239</strain>
    </source>
</reference>
<dbReference type="RefSeq" id="WP_193669323.1">
    <property type="nucleotide sequence ID" value="NZ_JACDTV010000008.1"/>
</dbReference>
<protein>
    <recommendedName>
        <fullName evidence="1">4Fe-4S Wbl-type domain-containing protein</fullName>
    </recommendedName>
</protein>
<accession>A0ABS2M5T0</accession>
<evidence type="ECO:0000313" key="3">
    <source>
        <dbReference type="Proteomes" id="UP000732378"/>
    </source>
</evidence>
<organism evidence="2 3">
    <name type="scientific">Nocardioides salarius</name>
    <dbReference type="NCBI Taxonomy" id="374513"/>
    <lineage>
        <taxon>Bacteria</taxon>
        <taxon>Bacillati</taxon>
        <taxon>Actinomycetota</taxon>
        <taxon>Actinomycetes</taxon>
        <taxon>Propionibacteriales</taxon>
        <taxon>Nocardioidaceae</taxon>
        <taxon>Nocardioides</taxon>
    </lineage>
</organism>
<dbReference type="Proteomes" id="UP000732378">
    <property type="component" value="Unassembled WGS sequence"/>
</dbReference>
<sequence>MTTTDPERVAWLALSHALGVLADAGRPTPCQVDPDPFTSDERAERQEAALACQPCPARALCLDYAEASAEPFHVWGGIDRAPRSHTRKASQ</sequence>
<name>A0ABS2M5T0_9ACTN</name>
<dbReference type="PROSITE" id="PS51674">
    <property type="entry name" value="4FE4S_WBL"/>
    <property type="match status" value="1"/>
</dbReference>
<proteinExistence type="predicted"/>
<dbReference type="EMBL" id="JAFBBZ010000001">
    <property type="protein sequence ID" value="MBM7506543.1"/>
    <property type="molecule type" value="Genomic_DNA"/>
</dbReference>
<gene>
    <name evidence="2" type="ORF">JOE61_000357</name>
</gene>
<keyword evidence="3" id="KW-1185">Reference proteome</keyword>
<dbReference type="InterPro" id="IPR034768">
    <property type="entry name" value="4FE4S_WBL"/>
</dbReference>
<feature type="domain" description="4Fe-4S Wbl-type" evidence="1">
    <location>
        <begin position="29"/>
        <end position="85"/>
    </location>
</feature>
<evidence type="ECO:0000313" key="2">
    <source>
        <dbReference type="EMBL" id="MBM7506543.1"/>
    </source>
</evidence>
<dbReference type="Pfam" id="PF02467">
    <property type="entry name" value="Whib"/>
    <property type="match status" value="1"/>
</dbReference>